<organism evidence="2 3">
    <name type="scientific">Pseudoxanthomonas sacheonensis</name>
    <dbReference type="NCBI Taxonomy" id="443615"/>
    <lineage>
        <taxon>Bacteria</taxon>
        <taxon>Pseudomonadati</taxon>
        <taxon>Pseudomonadota</taxon>
        <taxon>Gammaproteobacteria</taxon>
        <taxon>Lysobacterales</taxon>
        <taxon>Lysobacteraceae</taxon>
        <taxon>Pseudoxanthomonas</taxon>
    </lineage>
</organism>
<reference evidence="2 3" key="1">
    <citation type="submission" date="2023-07" db="EMBL/GenBank/DDBJ databases">
        <title>Sorghum-associated microbial communities from plants grown in Nebraska, USA.</title>
        <authorList>
            <person name="Schachtman D."/>
        </authorList>
    </citation>
    <scope>NUCLEOTIDE SEQUENCE [LARGE SCALE GENOMIC DNA]</scope>
    <source>
        <strain evidence="2 3">BE107</strain>
    </source>
</reference>
<dbReference type="GO" id="GO:0016853">
    <property type="term" value="F:isomerase activity"/>
    <property type="evidence" value="ECO:0007669"/>
    <property type="project" value="UniProtKB-KW"/>
</dbReference>
<accession>A0ABU1RTS2</accession>
<sequence>MNKSPFIGSKEYFPGIGRIPFEGKGSDNPLA</sequence>
<keyword evidence="2" id="KW-0413">Isomerase</keyword>
<gene>
    <name evidence="1" type="ORF">J2W94_001432</name>
    <name evidence="2" type="ORF">J2W94_002451</name>
</gene>
<dbReference type="EMBL" id="JAVDTT010000002">
    <property type="protein sequence ID" value="MDR6841147.1"/>
    <property type="molecule type" value="Genomic_DNA"/>
</dbReference>
<proteinExistence type="predicted"/>
<evidence type="ECO:0000313" key="1">
    <source>
        <dbReference type="EMBL" id="MDR6841147.1"/>
    </source>
</evidence>
<dbReference type="EMBL" id="JAVDTT010000002">
    <property type="protein sequence ID" value="MDR6842166.1"/>
    <property type="molecule type" value="Genomic_DNA"/>
</dbReference>
<evidence type="ECO:0000313" key="3">
    <source>
        <dbReference type="Proteomes" id="UP001254759"/>
    </source>
</evidence>
<dbReference type="Proteomes" id="UP001254759">
    <property type="component" value="Unassembled WGS sequence"/>
</dbReference>
<protein>
    <submittedName>
        <fullName evidence="2">Xylose isomerase</fullName>
    </submittedName>
</protein>
<evidence type="ECO:0000313" key="2">
    <source>
        <dbReference type="EMBL" id="MDR6842166.1"/>
    </source>
</evidence>
<name>A0ABU1RTS2_9GAMM</name>
<keyword evidence="3" id="KW-1185">Reference proteome</keyword>
<comment type="caution">
    <text evidence="2">The sequence shown here is derived from an EMBL/GenBank/DDBJ whole genome shotgun (WGS) entry which is preliminary data.</text>
</comment>
<feature type="non-terminal residue" evidence="2">
    <location>
        <position position="31"/>
    </location>
</feature>